<dbReference type="EMBL" id="CP162599">
    <property type="protein sequence ID" value="XDK31353.1"/>
    <property type="molecule type" value="Genomic_DNA"/>
</dbReference>
<dbReference type="RefSeq" id="WP_368652081.1">
    <property type="nucleotide sequence ID" value="NZ_CP162599.1"/>
</dbReference>
<dbReference type="Pfam" id="PF06014">
    <property type="entry name" value="YqgQ-like"/>
    <property type="match status" value="1"/>
</dbReference>
<sequence>MKNMLDVQRLLKRFGAFIYTGDRLGDMELMQEELTELYKSQLIDAEEYQLAKIILMREARQWKAKNEPEN</sequence>
<protein>
    <submittedName>
        <fullName evidence="1">YqgQ family protein</fullName>
    </submittedName>
</protein>
<reference evidence="1" key="1">
    <citation type="submission" date="2024-07" db="EMBL/GenBank/DDBJ databases">
        <title>Halotolerant mesophilic bacterium Ornithinibacillus sp. 4-3, sp. nov., isolated from soil.</title>
        <authorList>
            <person name="Sidarenka A.V."/>
            <person name="Guliayeva D.E."/>
            <person name="Leanovich S.I."/>
            <person name="Hileuskaya K.S."/>
            <person name="Akhremchuk A.E."/>
            <person name="Sikolenko M.A."/>
            <person name="Valentovich L.N."/>
        </authorList>
    </citation>
    <scope>NUCLEOTIDE SEQUENCE</scope>
    <source>
        <strain evidence="1">4-3</strain>
    </source>
</reference>
<gene>
    <name evidence="1" type="ORF">AB4Y30_09920</name>
</gene>
<dbReference type="AlphaFoldDB" id="A0AB39HJP3"/>
<name>A0AB39HJP3_9BACI</name>
<dbReference type="SUPFAM" id="SSF158379">
    <property type="entry name" value="YqgQ-like"/>
    <property type="match status" value="1"/>
</dbReference>
<dbReference type="Gene3D" id="1.10.287.760">
    <property type="entry name" value="YqgQ-like"/>
    <property type="match status" value="1"/>
</dbReference>
<accession>A0AB39HJP3</accession>
<evidence type="ECO:0000313" key="1">
    <source>
        <dbReference type="EMBL" id="XDK31353.1"/>
    </source>
</evidence>
<organism evidence="1">
    <name type="scientific">Ornithinibacillus sp. 4-3</name>
    <dbReference type="NCBI Taxonomy" id="3231488"/>
    <lineage>
        <taxon>Bacteria</taxon>
        <taxon>Bacillati</taxon>
        <taxon>Bacillota</taxon>
        <taxon>Bacilli</taxon>
        <taxon>Bacillales</taxon>
        <taxon>Bacillaceae</taxon>
        <taxon>Ornithinibacillus</taxon>
    </lineage>
</organism>
<dbReference type="InterPro" id="IPR009256">
    <property type="entry name" value="YqgQ-like"/>
</dbReference>
<dbReference type="InterPro" id="IPR023164">
    <property type="entry name" value="YqgQ-like_sf"/>
</dbReference>
<proteinExistence type="predicted"/>